<dbReference type="PANTHER" id="PTHR19376:SF54">
    <property type="entry name" value="DNA-DIRECTED RNA POLYMERASE SUBUNIT BETA"/>
    <property type="match status" value="1"/>
</dbReference>
<accession>J9CJJ9</accession>
<dbReference type="Pfam" id="PF04998">
    <property type="entry name" value="RNA_pol_Rpb1_5"/>
    <property type="match status" value="1"/>
</dbReference>
<feature type="domain" description="RNA polymerase Rpb1" evidence="7">
    <location>
        <begin position="119"/>
        <end position="322"/>
    </location>
</feature>
<evidence type="ECO:0000256" key="2">
    <source>
        <dbReference type="ARBA" id="ARBA00022478"/>
    </source>
</evidence>
<evidence type="ECO:0000256" key="1">
    <source>
        <dbReference type="ARBA" id="ARBA00012418"/>
    </source>
</evidence>
<dbReference type="EMBL" id="AMCI01003459">
    <property type="protein sequence ID" value="EJX00246.1"/>
    <property type="molecule type" value="Genomic_DNA"/>
</dbReference>
<keyword evidence="2 8" id="KW-0240">DNA-directed RNA polymerase</keyword>
<evidence type="ECO:0000256" key="3">
    <source>
        <dbReference type="ARBA" id="ARBA00022679"/>
    </source>
</evidence>
<comment type="caution">
    <text evidence="8">The sequence shown here is derived from an EMBL/GenBank/DDBJ whole genome shotgun (WGS) entry which is preliminary data.</text>
</comment>
<dbReference type="InterPro" id="IPR045867">
    <property type="entry name" value="DNA-dir_RpoC_beta_prime"/>
</dbReference>
<dbReference type="GO" id="GO:0003677">
    <property type="term" value="F:DNA binding"/>
    <property type="evidence" value="ECO:0007669"/>
    <property type="project" value="InterPro"/>
</dbReference>
<proteinExistence type="predicted"/>
<evidence type="ECO:0000313" key="8">
    <source>
        <dbReference type="EMBL" id="EJX00246.1"/>
    </source>
</evidence>
<evidence type="ECO:0000256" key="6">
    <source>
        <dbReference type="ARBA" id="ARBA00048552"/>
    </source>
</evidence>
<dbReference type="GO" id="GO:0000428">
    <property type="term" value="C:DNA-directed RNA polymerase complex"/>
    <property type="evidence" value="ECO:0007669"/>
    <property type="project" value="UniProtKB-KW"/>
</dbReference>
<gene>
    <name evidence="8" type="ORF">EVA_11648</name>
</gene>
<dbReference type="SUPFAM" id="SSF64484">
    <property type="entry name" value="beta and beta-prime subunits of DNA dependent RNA-polymerase"/>
    <property type="match status" value="1"/>
</dbReference>
<sequence>SNVATENSISSKYDGIIEIDELRAVEAVDEVSGKKHLVVVSRLAEMRIIDPNTKIVLLAHNIPYGSKLFFNSGDKVKKGDVLIEWDPFNAVIVSEASGKIEFESLVENVTYKVESDDTTGLKEKIIIESKDKTKAPAAHIVDADGNNLKNYSLPLGAHVMKENGDMVKAGEVLVKIPRAVGKAGDITGGLPRVTELFEARNPSNPAVVSEIDGEVGFGKIKRGNREITVTSKLGEVKKYMVPLSKQLLVQENDYIRAGMPLSDGAITPSDILAIMGPTAVQEYIVNEIQDVYRLQGVKINDKHFEVIVRQMMRKVEVVDPGDTR</sequence>
<evidence type="ECO:0000256" key="5">
    <source>
        <dbReference type="ARBA" id="ARBA00023163"/>
    </source>
</evidence>
<organism evidence="8">
    <name type="scientific">gut metagenome</name>
    <dbReference type="NCBI Taxonomy" id="749906"/>
    <lineage>
        <taxon>unclassified sequences</taxon>
        <taxon>metagenomes</taxon>
        <taxon>organismal metagenomes</taxon>
    </lineage>
</organism>
<feature type="non-terminal residue" evidence="8">
    <location>
        <position position="324"/>
    </location>
</feature>
<feature type="non-terminal residue" evidence="8">
    <location>
        <position position="1"/>
    </location>
</feature>
<dbReference type="PANTHER" id="PTHR19376">
    <property type="entry name" value="DNA-DIRECTED RNA POLYMERASE"/>
    <property type="match status" value="1"/>
</dbReference>
<dbReference type="Gene3D" id="2.40.50.100">
    <property type="match status" value="3"/>
</dbReference>
<reference evidence="8" key="1">
    <citation type="journal article" date="2012" name="PLoS ONE">
        <title>Gene sets for utilization of primary and secondary nutrition supplies in the distal gut of endangered iberian lynx.</title>
        <authorList>
            <person name="Alcaide M."/>
            <person name="Messina E."/>
            <person name="Richter M."/>
            <person name="Bargiela R."/>
            <person name="Peplies J."/>
            <person name="Huws S.A."/>
            <person name="Newbold C.J."/>
            <person name="Golyshin P.N."/>
            <person name="Simon M.A."/>
            <person name="Lopez G."/>
            <person name="Yakimov M.M."/>
            <person name="Ferrer M."/>
        </authorList>
    </citation>
    <scope>NUCLEOTIDE SEQUENCE</scope>
</reference>
<keyword evidence="5" id="KW-0804">Transcription</keyword>
<comment type="catalytic activity">
    <reaction evidence="6">
        <text>RNA(n) + a ribonucleoside 5'-triphosphate = RNA(n+1) + diphosphate</text>
        <dbReference type="Rhea" id="RHEA:21248"/>
        <dbReference type="Rhea" id="RHEA-COMP:14527"/>
        <dbReference type="Rhea" id="RHEA-COMP:17342"/>
        <dbReference type="ChEBI" id="CHEBI:33019"/>
        <dbReference type="ChEBI" id="CHEBI:61557"/>
        <dbReference type="ChEBI" id="CHEBI:140395"/>
        <dbReference type="EC" id="2.7.7.6"/>
    </reaction>
</comment>
<name>J9CJJ9_9ZZZZ</name>
<keyword evidence="4" id="KW-0548">Nucleotidyltransferase</keyword>
<evidence type="ECO:0000259" key="7">
    <source>
        <dbReference type="Pfam" id="PF04998"/>
    </source>
</evidence>
<keyword evidence="3" id="KW-0808">Transferase</keyword>
<dbReference type="InterPro" id="IPR007081">
    <property type="entry name" value="RNA_pol_Rpb1_5"/>
</dbReference>
<dbReference type="Gene3D" id="1.10.1790.20">
    <property type="match status" value="1"/>
</dbReference>
<protein>
    <recommendedName>
        <fullName evidence="1">DNA-directed RNA polymerase</fullName>
        <ecNumber evidence="1">2.7.7.6</ecNumber>
    </recommendedName>
</protein>
<evidence type="ECO:0000256" key="4">
    <source>
        <dbReference type="ARBA" id="ARBA00022695"/>
    </source>
</evidence>
<dbReference type="GO" id="GO:0006351">
    <property type="term" value="P:DNA-templated transcription"/>
    <property type="evidence" value="ECO:0007669"/>
    <property type="project" value="InterPro"/>
</dbReference>
<dbReference type="GO" id="GO:0003899">
    <property type="term" value="F:DNA-directed RNA polymerase activity"/>
    <property type="evidence" value="ECO:0007669"/>
    <property type="project" value="UniProtKB-EC"/>
</dbReference>
<dbReference type="EC" id="2.7.7.6" evidence="1"/>
<dbReference type="AlphaFoldDB" id="J9CJJ9"/>